<evidence type="ECO:0000259" key="2">
    <source>
        <dbReference type="Pfam" id="PF16561"/>
    </source>
</evidence>
<keyword evidence="4" id="KW-1185">Reference proteome</keyword>
<feature type="region of interest" description="Disordered" evidence="1">
    <location>
        <begin position="298"/>
        <end position="359"/>
    </location>
</feature>
<name>A0AAF0J6Z8_9BASI</name>
<feature type="compositionally biased region" description="Low complexity" evidence="1">
    <location>
        <begin position="481"/>
        <end position="500"/>
    </location>
</feature>
<proteinExistence type="predicted"/>
<dbReference type="EMBL" id="CP119879">
    <property type="protein sequence ID" value="WFD35129.1"/>
    <property type="molecule type" value="Genomic_DNA"/>
</dbReference>
<organism evidence="3 4">
    <name type="scientific">Malassezia cuniculi</name>
    <dbReference type="NCBI Taxonomy" id="948313"/>
    <lineage>
        <taxon>Eukaryota</taxon>
        <taxon>Fungi</taxon>
        <taxon>Dikarya</taxon>
        <taxon>Basidiomycota</taxon>
        <taxon>Ustilaginomycotina</taxon>
        <taxon>Malasseziomycetes</taxon>
        <taxon>Malasseziales</taxon>
        <taxon>Malasseziaceae</taxon>
        <taxon>Malassezia</taxon>
    </lineage>
</organism>
<dbReference type="InterPro" id="IPR013783">
    <property type="entry name" value="Ig-like_fold"/>
</dbReference>
<evidence type="ECO:0000256" key="1">
    <source>
        <dbReference type="SAM" id="MobiDB-lite"/>
    </source>
</evidence>
<dbReference type="CDD" id="cd02859">
    <property type="entry name" value="E_set_AMPKbeta_like_N"/>
    <property type="match status" value="1"/>
</dbReference>
<protein>
    <recommendedName>
        <fullName evidence="2">AMP-activated protein kinase glycogen-binding domain-containing protein</fullName>
    </recommendedName>
</protein>
<accession>A0AAF0J6Z8</accession>
<gene>
    <name evidence="3" type="ORF">MCUN1_001978</name>
</gene>
<dbReference type="AlphaFoldDB" id="A0AAF0J6Z8"/>
<feature type="region of interest" description="Disordered" evidence="1">
    <location>
        <begin position="164"/>
        <end position="191"/>
    </location>
</feature>
<reference evidence="3" key="1">
    <citation type="submission" date="2023-03" db="EMBL/GenBank/DDBJ databases">
        <title>Mating type loci evolution in Malassezia.</title>
        <authorList>
            <person name="Coelho M.A."/>
        </authorList>
    </citation>
    <scope>NUCLEOTIDE SEQUENCE</scope>
    <source>
        <strain evidence="3">CBS 11721</strain>
    </source>
</reference>
<dbReference type="Gene3D" id="2.60.40.10">
    <property type="entry name" value="Immunoglobulins"/>
    <property type="match status" value="1"/>
</dbReference>
<dbReference type="SUPFAM" id="SSF81296">
    <property type="entry name" value="E set domains"/>
    <property type="match status" value="1"/>
</dbReference>
<evidence type="ECO:0000313" key="4">
    <source>
        <dbReference type="Proteomes" id="UP001219933"/>
    </source>
</evidence>
<feature type="region of interest" description="Disordered" evidence="1">
    <location>
        <begin position="438"/>
        <end position="500"/>
    </location>
</feature>
<feature type="domain" description="AMP-activated protein kinase glycogen-binding" evidence="2">
    <location>
        <begin position="4"/>
        <end position="79"/>
    </location>
</feature>
<dbReference type="Proteomes" id="UP001219933">
    <property type="component" value="Chromosome 3"/>
</dbReference>
<dbReference type="InterPro" id="IPR014756">
    <property type="entry name" value="Ig_E-set"/>
</dbReference>
<dbReference type="InterPro" id="IPR032640">
    <property type="entry name" value="AMPK1_CBM"/>
</dbReference>
<evidence type="ECO:0000313" key="3">
    <source>
        <dbReference type="EMBL" id="WFD35129.1"/>
    </source>
</evidence>
<feature type="region of interest" description="Disordered" evidence="1">
    <location>
        <begin position="524"/>
        <end position="551"/>
    </location>
</feature>
<feature type="compositionally biased region" description="Polar residues" evidence="1">
    <location>
        <begin position="169"/>
        <end position="185"/>
    </location>
</feature>
<dbReference type="Pfam" id="PF16561">
    <property type="entry name" value="AMPK1_CBM"/>
    <property type="match status" value="1"/>
</dbReference>
<feature type="region of interest" description="Disordered" evidence="1">
    <location>
        <begin position="385"/>
        <end position="412"/>
    </location>
</feature>
<feature type="compositionally biased region" description="Low complexity" evidence="1">
    <location>
        <begin position="524"/>
        <end position="545"/>
    </location>
</feature>
<sequence>MTTVPVIFVWPTSGPKTVAVRGTWEGAQDITLEKQESGAFVAETQLTPGHAYFFSYIVDGEKTYREDLPWSTSGAEKLNILSSIVDPGVTYGTTDGGYEPKSKATAPVSKSVPSAVATENTAVSTEADKTQDSGIVASIAGAAAAGASYVGATVASVTGYGESNEKTTAESNIPTTSTGATSIPQTDAPRSAVNSTIYTTGTPSVLESRNGQVITESIPIGHSRIDDIDAPLRPAPAISTDYTALLRQSGSVETTSTYLQPITATKETAPSVSLPAAGAAAGGAAGVAAGSYAGYATQSTSGGYPTSQAAETVDEETHEPWSVEWPESASKSQAQLKAPEALSKREESSFGNAPWSVKDGKAAPVAGAAAPAAKTEAATTGAAAGTAASTTATTGTATGATTGATTGTTTGATTGSGTGAAAAGAAGAGAAGAAAGAGAGAAASGTGNAKDAVDGGKTAATGVTDDAKKTATGAVGDSKNAGTTAVTGAKDTATGGADKATTTATGAATNAKSTATGAATNAKNTATGTASNAKNTATGAASNAKGKAEGAPKKLGFFGKIKKAFKK</sequence>
<feature type="compositionally biased region" description="Polar residues" evidence="1">
    <location>
        <begin position="298"/>
        <end position="310"/>
    </location>
</feature>